<dbReference type="GO" id="GO:0016020">
    <property type="term" value="C:membrane"/>
    <property type="evidence" value="ECO:0007669"/>
    <property type="project" value="InterPro"/>
</dbReference>
<dbReference type="InterPro" id="IPR036116">
    <property type="entry name" value="FN3_sf"/>
</dbReference>
<accession>A0A7H0VGF2</accession>
<proteinExistence type="predicted"/>
<evidence type="ECO:0000256" key="2">
    <source>
        <dbReference type="ARBA" id="ARBA00022737"/>
    </source>
</evidence>
<organism evidence="7 8">
    <name type="scientific">Croceimicrobium hydrocarbonivorans</name>
    <dbReference type="NCBI Taxonomy" id="2761580"/>
    <lineage>
        <taxon>Bacteria</taxon>
        <taxon>Pseudomonadati</taxon>
        <taxon>Bacteroidota</taxon>
        <taxon>Flavobacteriia</taxon>
        <taxon>Flavobacteriales</taxon>
        <taxon>Owenweeksiaceae</taxon>
        <taxon>Croceimicrobium</taxon>
    </lineage>
</organism>
<evidence type="ECO:0000259" key="5">
    <source>
        <dbReference type="PROSITE" id="PS50093"/>
    </source>
</evidence>
<reference evidence="7 8" key="1">
    <citation type="submission" date="2020-08" db="EMBL/GenBank/DDBJ databases">
        <title>Croceimicrobium hydrocarbonivorans gen. nov., sp. nov., a novel marine bacterium isolated from a bacterial consortium that degrades polyethylene terephthalate.</title>
        <authorList>
            <person name="Liu R."/>
        </authorList>
    </citation>
    <scope>NUCLEOTIDE SEQUENCE [LARGE SCALE GENOMIC DNA]</scope>
    <source>
        <strain evidence="7 8">A20-9</strain>
    </source>
</reference>
<dbReference type="PANTHER" id="PTHR46708">
    <property type="entry name" value="TENASCIN"/>
    <property type="match status" value="1"/>
</dbReference>
<evidence type="ECO:0000313" key="8">
    <source>
        <dbReference type="Proteomes" id="UP000516305"/>
    </source>
</evidence>
<evidence type="ECO:0000259" key="4">
    <source>
        <dbReference type="PROSITE" id="PS50060"/>
    </source>
</evidence>
<dbReference type="InterPro" id="IPR013783">
    <property type="entry name" value="Ig-like_fold"/>
</dbReference>
<dbReference type="PROSITE" id="PS50853">
    <property type="entry name" value="FN3"/>
    <property type="match status" value="4"/>
</dbReference>
<feature type="domain" description="Fibronectin type-III" evidence="6">
    <location>
        <begin position="1013"/>
        <end position="1106"/>
    </location>
</feature>
<evidence type="ECO:0000256" key="3">
    <source>
        <dbReference type="SAM" id="SignalP"/>
    </source>
</evidence>
<dbReference type="SUPFAM" id="SSF49299">
    <property type="entry name" value="PKD domain"/>
    <property type="match status" value="1"/>
</dbReference>
<feature type="domain" description="MAM" evidence="4">
    <location>
        <begin position="31"/>
        <end position="204"/>
    </location>
</feature>
<feature type="signal peptide" evidence="3">
    <location>
        <begin position="1"/>
        <end position="19"/>
    </location>
</feature>
<keyword evidence="2" id="KW-0677">Repeat</keyword>
<dbReference type="Proteomes" id="UP000516305">
    <property type="component" value="Chromosome"/>
</dbReference>
<dbReference type="EMBL" id="CP060139">
    <property type="protein sequence ID" value="QNR24800.1"/>
    <property type="molecule type" value="Genomic_DNA"/>
</dbReference>
<dbReference type="InterPro" id="IPR013320">
    <property type="entry name" value="ConA-like_dom_sf"/>
</dbReference>
<dbReference type="PANTHER" id="PTHR46708:SF2">
    <property type="entry name" value="FIBRONECTIN TYPE-III DOMAIN-CONTAINING PROTEIN"/>
    <property type="match status" value="1"/>
</dbReference>
<dbReference type="SMART" id="SM00060">
    <property type="entry name" value="FN3"/>
    <property type="match status" value="8"/>
</dbReference>
<dbReference type="NCBIfam" id="TIGR04183">
    <property type="entry name" value="Por_Secre_tail"/>
    <property type="match status" value="1"/>
</dbReference>
<dbReference type="SMART" id="SM00089">
    <property type="entry name" value="PKD"/>
    <property type="match status" value="1"/>
</dbReference>
<dbReference type="GO" id="GO:0005975">
    <property type="term" value="P:carbohydrate metabolic process"/>
    <property type="evidence" value="ECO:0007669"/>
    <property type="project" value="UniProtKB-ARBA"/>
</dbReference>
<dbReference type="CDD" id="cd00146">
    <property type="entry name" value="PKD"/>
    <property type="match status" value="1"/>
</dbReference>
<keyword evidence="1 3" id="KW-0732">Signal</keyword>
<dbReference type="InterPro" id="IPR050991">
    <property type="entry name" value="ECM_Regulatory_Proteins"/>
</dbReference>
<keyword evidence="8" id="KW-1185">Reference proteome</keyword>
<dbReference type="SUPFAM" id="SSF49899">
    <property type="entry name" value="Concanavalin A-like lectins/glucanases"/>
    <property type="match status" value="2"/>
</dbReference>
<dbReference type="SMART" id="SM00137">
    <property type="entry name" value="MAM"/>
    <property type="match status" value="2"/>
</dbReference>
<dbReference type="InterPro" id="IPR026444">
    <property type="entry name" value="Secre_tail"/>
</dbReference>
<dbReference type="PROSITE" id="PS50093">
    <property type="entry name" value="PKD"/>
    <property type="match status" value="1"/>
</dbReference>
<dbReference type="Pfam" id="PF00629">
    <property type="entry name" value="MAM"/>
    <property type="match status" value="2"/>
</dbReference>
<dbReference type="InterPro" id="IPR000601">
    <property type="entry name" value="PKD_dom"/>
</dbReference>
<dbReference type="GO" id="GO:0004553">
    <property type="term" value="F:hydrolase activity, hydrolyzing O-glycosyl compounds"/>
    <property type="evidence" value="ECO:0007669"/>
    <property type="project" value="UniProtKB-ARBA"/>
</dbReference>
<dbReference type="RefSeq" id="WP_210759327.1">
    <property type="nucleotide sequence ID" value="NZ_CP060139.1"/>
</dbReference>
<gene>
    <name evidence="7" type="ORF">H4K34_02855</name>
</gene>
<dbReference type="InterPro" id="IPR022409">
    <property type="entry name" value="PKD/Chitinase_dom"/>
</dbReference>
<dbReference type="SUPFAM" id="SSF49265">
    <property type="entry name" value="Fibronectin type III"/>
    <property type="match status" value="6"/>
</dbReference>
<dbReference type="Pfam" id="PF18962">
    <property type="entry name" value="Por_Secre_tail"/>
    <property type="match status" value="1"/>
</dbReference>
<feature type="domain" description="Fibronectin type-III" evidence="6">
    <location>
        <begin position="1282"/>
        <end position="1372"/>
    </location>
</feature>
<dbReference type="InterPro" id="IPR000998">
    <property type="entry name" value="MAM_dom"/>
</dbReference>
<dbReference type="KEGG" id="chyd:H4K34_02855"/>
<dbReference type="Pfam" id="PF00041">
    <property type="entry name" value="fn3"/>
    <property type="match status" value="2"/>
</dbReference>
<feature type="domain" description="Fibronectin type-III" evidence="6">
    <location>
        <begin position="730"/>
        <end position="818"/>
    </location>
</feature>
<dbReference type="CDD" id="cd00063">
    <property type="entry name" value="FN3"/>
    <property type="match status" value="4"/>
</dbReference>
<dbReference type="Gene3D" id="2.60.120.200">
    <property type="match status" value="2"/>
</dbReference>
<dbReference type="InterPro" id="IPR003961">
    <property type="entry name" value="FN3_dom"/>
</dbReference>
<evidence type="ECO:0000256" key="1">
    <source>
        <dbReference type="ARBA" id="ARBA00022729"/>
    </source>
</evidence>
<name>A0A7H0VGF2_9FLAO</name>
<sequence>MKRLLLTLTLVGLWQLGYAQCPPSSPLVTPYTENFDSETAGYQATFGNCYIGTQSSNPRWEYETSGTANSTGTGPLNDVSGSGLYAYLETSGGAQGDTAGLITPAIDLVGLTNPELRFMYHMFGATIGQLDVYVNDGTGWTLESSIVGQQQTAEGDCWLPSSVSLASYFGDTVRIKFVGERGSSFTGDISIDEIEVDNELNCAIPLNLTWVSSTPTTATITFDAVANATSGYNIYVGAPGFDPATVTPTNYTSNNITLTGLAAASNYEVYVESDCGTNGVSGTLCKGLLFQTTCVPFNTFYSRDFDSDAAGDPAQCWAQYSSYNPASSWAEVVTIPTFNSPQAYSGTNVLELYSASGGTPADTLMAISPEFSDMTSNARQIKFQVAAQTGTNTLMIGTTNSQNPGAPISWIDTLSNLTSSWQLVILPLNAATGYNGSDKYIVFRHGLENTFSDVYIDDFVYEAIPACPQLTNISQTNVGITTTTFSYNSNGNPVQYEWGPVGYTQGTGTVGTLPAGTGTINGLSSASCYDVYLRTDCTGGGNGTSIWSGPFTVCTLCTTQSLPYSENFDIGLGCFVVTDGGNTTDTWIHATSSNTTTTTTGTALDASPGWIEADSDNAGSGAITMDENITSAYIDAGSITGTLYLEFDQFYQHLGSNAEVEIWDGNAWVNVLTQNSTNVGAWGNPDHQKIDITAYANDSLQVRFVYKDNGVWAWWWVIDNVLVQEELCARSTNFTAAFVTADSVGLAWTPGAGSNFGIEYGPAGFTPGSGTLTSTSNSSITITGLSPQTSYDFYLIDTCSGSIASLPVFLNVATACAISTPAVLPLTEDFENYSQGPTFNGTTEYLCNPSYYWSLNPSSGNGRFRLQAGSTYYRSGLQALTADHDPFVSTPETNSMVMTVDLSNYTTANGIELSFYWMRHTTTSRPGNKVYARGSASDPWVELASLNNSLSGGFDSIIGMDIVAPLGLVGQTVSATTQIRFDQEGQNGSSFSNTCCDGYTLEDITLEAVACPLPGGLNVSGVFDTTATLNWAGASSASNFQYWFGPAGFFQGTTTTGGIKGFSASSGVVVDTLSQFTCYEFLVRTVCQPGDTSSWSAPYQFCTPCSPISAPHSENWDALTSASKDLGCFSSIEDPSLNSSNFLGVTIQNSTFYNPISTPNYVEMDNSSATSAPLLLVSPPTTDMTAGDKRIVFYSRATFVGTPPHSLIVGTMADGNNAATFHGLDTIYPDGNAFTRYVVNLTTANGYNGTDQYFAIAHGQDATFYTILVDDVTYEQIPTCPEVSNLKTLQVDSMNAMVSWTPFSGSTGSFQIEYGTGAFGSSSNSRVVASNDTTTITGLTPGTNYCFWVREICAPGDTSIWIGSECFKTECLSISAPSHEDWDALATGLDLGCFNKYEDPSLTISAFQGVTIQTGTFNQPFSAPNVAELDNGNIVNDDLILISPRTNDLSASDKRIRFYARTTTTFQNPEIVVGSMSNPLDNSTFNALDTIPLQTGAMVEYIVNFNASNGYNGTDKYFAIAHGLTATFQTILIDDIFYEAIPSCIRPDSLDVTSITSNSASVSWTSANGGSSFEYEYGINPLGDPGNTRTTISTPAATLAGLTPGTGYCVWVREICSATDTSFWRGPFCFSTLCAPSNPAPYYTNFEGITIGVATGTPTGWENCWTQNTVTGSLHWESEDATGANENSTGTGPFYDATTPSVTGGTYMYLETSSTGGPAELISPPIDITGLANPEVEYWYHMFGATINRLVVYAEDNLGGRTAIDSLVGQQQTAQSDPFWQRNVSIANLTPGVYKFVFEGHIGSSFTGDISIDEFRVQVGASCPRPTFLVQTAKNLNDITIGWTANGTGTSWQIEYGPVGFTPGSGTLLTTSNNPETINSLTAATNYDVYVREICGAADTSAWTGPLVASTDICLASSKCWFVFDLKDTFGDGWNGGEVTIYQNGIEVGKMGSNFTTGTLYKDSIQLCDMFQTAVALTTAGGWPSEIGLEVFDPTGASVGSYIASGTTSQGDTLVSFLASCAGAPTPCAMPDSIWATSNVSCDGIEVDWNSNTGGSFIEYGPAGFTPGTGTFTGVVTAPYLISSLSPGTAYDIYVADTCGTSDTSSFNMVSTSTASGPLPVASFTIDSAIVGNSYEIYVDASASTDADTYEWNFGNGVTSSNAADTMVYLGNGGYTVTLVVSNACGSDTLTYHINVNIGIEENPLANSLSVYPNPANSMVNINFTAVSSADAVIRLVDAQGREVMNVQERAAGGEFKRELDVSQLASGIYMIEIQSGDLKAHRRLSVK</sequence>
<feature type="domain" description="MAM" evidence="4">
    <location>
        <begin position="1642"/>
        <end position="1825"/>
    </location>
</feature>
<dbReference type="CDD" id="cd06263">
    <property type="entry name" value="MAM"/>
    <property type="match status" value="2"/>
</dbReference>
<dbReference type="Gene3D" id="2.60.40.10">
    <property type="entry name" value="Immunoglobulins"/>
    <property type="match status" value="7"/>
</dbReference>
<evidence type="ECO:0000259" key="6">
    <source>
        <dbReference type="PROSITE" id="PS50853"/>
    </source>
</evidence>
<feature type="chain" id="PRO_5029017342" evidence="3">
    <location>
        <begin position="20"/>
        <end position="2288"/>
    </location>
</feature>
<dbReference type="InterPro" id="IPR035986">
    <property type="entry name" value="PKD_dom_sf"/>
</dbReference>
<dbReference type="PROSITE" id="PS50060">
    <property type="entry name" value="MAM_2"/>
    <property type="match status" value="2"/>
</dbReference>
<protein>
    <submittedName>
        <fullName evidence="7">Fibronectin type III domain-containing protein</fullName>
    </submittedName>
</protein>
<dbReference type="Pfam" id="PF18911">
    <property type="entry name" value="PKD_4"/>
    <property type="match status" value="1"/>
</dbReference>
<feature type="domain" description="PKD" evidence="5">
    <location>
        <begin position="2136"/>
        <end position="2196"/>
    </location>
</feature>
<evidence type="ECO:0000313" key="7">
    <source>
        <dbReference type="EMBL" id="QNR24800.1"/>
    </source>
</evidence>
<feature type="domain" description="Fibronectin type-III" evidence="6">
    <location>
        <begin position="1546"/>
        <end position="1635"/>
    </location>
</feature>